<keyword evidence="1" id="KW-0472">Membrane</keyword>
<accession>A0A2V2A3X7</accession>
<keyword evidence="4" id="KW-1185">Reference proteome</keyword>
<dbReference type="AlphaFoldDB" id="A0A2V2A3X7"/>
<evidence type="ECO:0000259" key="2">
    <source>
        <dbReference type="Pfam" id="PF13240"/>
    </source>
</evidence>
<evidence type="ECO:0000256" key="1">
    <source>
        <dbReference type="SAM" id="Phobius"/>
    </source>
</evidence>
<dbReference type="GeneID" id="60254729"/>
<dbReference type="Proteomes" id="UP000245655">
    <property type="component" value="Unassembled WGS sequence"/>
</dbReference>
<dbReference type="Pfam" id="PF10947">
    <property type="entry name" value="DUF2628"/>
    <property type="match status" value="1"/>
</dbReference>
<dbReference type="RefSeq" id="WP_109590489.1">
    <property type="nucleotide sequence ID" value="NZ_CAJGZY010000006.1"/>
</dbReference>
<keyword evidence="1" id="KW-0812">Transmembrane</keyword>
<feature type="transmembrane region" description="Helical" evidence="1">
    <location>
        <begin position="149"/>
        <end position="167"/>
    </location>
</feature>
<feature type="domain" description="Zinc-ribbon" evidence="2">
    <location>
        <begin position="2"/>
        <end position="24"/>
    </location>
</feature>
<evidence type="ECO:0000313" key="4">
    <source>
        <dbReference type="Proteomes" id="UP000245655"/>
    </source>
</evidence>
<reference evidence="3 4" key="1">
    <citation type="submission" date="2018-05" db="EMBL/GenBank/DDBJ databases">
        <title>Genomic Encyclopedia of Type Strains, Phase IV (KMG-IV): sequencing the most valuable type-strain genomes for metagenomic binning, comparative biology and taxonomic classification.</title>
        <authorList>
            <person name="Goeker M."/>
        </authorList>
    </citation>
    <scope>NUCLEOTIDE SEQUENCE [LARGE SCALE GENOMIC DNA]</scope>
    <source>
        <strain evidence="3 4">DSM 7229</strain>
    </source>
</reference>
<feature type="transmembrane region" description="Helical" evidence="1">
    <location>
        <begin position="199"/>
        <end position="221"/>
    </location>
</feature>
<comment type="caution">
    <text evidence="3">The sequence shown here is derived from an EMBL/GenBank/DDBJ whole genome shotgun (WGS) entry which is preliminary data.</text>
</comment>
<dbReference type="InterPro" id="IPR026870">
    <property type="entry name" value="Zinc_ribbon_dom"/>
</dbReference>
<dbReference type="InterPro" id="IPR024399">
    <property type="entry name" value="DUF2628"/>
</dbReference>
<organism evidence="3 4">
    <name type="scientific">Psychrobacter immobilis</name>
    <dbReference type="NCBI Taxonomy" id="498"/>
    <lineage>
        <taxon>Bacteria</taxon>
        <taxon>Pseudomonadati</taxon>
        <taxon>Pseudomonadota</taxon>
        <taxon>Gammaproteobacteria</taxon>
        <taxon>Moraxellales</taxon>
        <taxon>Moraxellaceae</taxon>
        <taxon>Psychrobacter</taxon>
    </lineage>
</organism>
<dbReference type="EMBL" id="QGGM01000004">
    <property type="protein sequence ID" value="PWK13529.1"/>
    <property type="molecule type" value="Genomic_DNA"/>
</dbReference>
<dbReference type="Pfam" id="PF13240">
    <property type="entry name" value="Zn_Ribbon_1"/>
    <property type="match status" value="1"/>
</dbReference>
<keyword evidence="1" id="KW-1133">Transmembrane helix</keyword>
<protein>
    <submittedName>
        <fullName evidence="3">Uncharacterized protein DUF2628</fullName>
    </submittedName>
</protein>
<sequence length="228" mass="25116">MFCNNCNQENSSEAGFCSKCGHQLSDVQAQIPPPLTAVNISKDAQIPQNHPASSAEHTDTLLAAFVGKKYDDFYRDKWFKDSEPRLEVNNDGSSIHSFNLAGLLLGTSWLCYRKMYLAAFFIVLGINAVDLVLMHLLGMEAYSSIGQTSFFVAWAVLTGLLGNYFYFSHSVKNIKKVMSNTADPATVEQELAAKGGTSWVGAIVGSILSVLLSMGMSYLFAPEWYWLV</sequence>
<gene>
    <name evidence="3" type="ORF">C8D84_1048</name>
</gene>
<proteinExistence type="predicted"/>
<name>A0A2V2A3X7_PSYIM</name>
<feature type="transmembrane region" description="Helical" evidence="1">
    <location>
        <begin position="115"/>
        <end position="137"/>
    </location>
</feature>
<evidence type="ECO:0000313" key="3">
    <source>
        <dbReference type="EMBL" id="PWK13529.1"/>
    </source>
</evidence>